<evidence type="ECO:0000256" key="2">
    <source>
        <dbReference type="SAM" id="SignalP"/>
    </source>
</evidence>
<evidence type="ECO:0000313" key="4">
    <source>
        <dbReference type="Proteomes" id="UP000012174"/>
    </source>
</evidence>
<feature type="region of interest" description="Disordered" evidence="1">
    <location>
        <begin position="78"/>
        <end position="113"/>
    </location>
</feature>
<dbReference type="Proteomes" id="UP000012174">
    <property type="component" value="Unassembled WGS sequence"/>
</dbReference>
<feature type="compositionally biased region" description="Low complexity" evidence="1">
    <location>
        <begin position="95"/>
        <end position="113"/>
    </location>
</feature>
<evidence type="ECO:0000256" key="1">
    <source>
        <dbReference type="SAM" id="MobiDB-lite"/>
    </source>
</evidence>
<sequence length="232" mass="22802">MKSTHTQTYLLLSLAASLATAQVTFTSSGTVYVIDGATAYTPIPYTVDGVTYTPGPGALHPTLTAVAGAVRARADLETEAENPEAIDPFGDNDETTTATDTATGTDATDASATDAAATDAAATDSTATDAAATDASATDAAATDAAPTDSTGTDTATGTSSETEAAGTSSTAEATGTKPLVEVTTTSEGAAATATLSGTSVGKNGADRLVVVDGFVFTGLVALVEGMAFYML</sequence>
<feature type="signal peptide" evidence="2">
    <location>
        <begin position="1"/>
        <end position="21"/>
    </location>
</feature>
<feature type="region of interest" description="Disordered" evidence="1">
    <location>
        <begin position="134"/>
        <end position="180"/>
    </location>
</feature>
<dbReference type="AlphaFoldDB" id="M7SA02"/>
<evidence type="ECO:0000313" key="3">
    <source>
        <dbReference type="EMBL" id="EMR62974.1"/>
    </source>
</evidence>
<keyword evidence="2" id="KW-0732">Signal</keyword>
<name>M7SA02_EUTLA</name>
<organism evidence="3 4">
    <name type="scientific">Eutypa lata (strain UCR-EL1)</name>
    <name type="common">Grapevine dieback disease fungus</name>
    <name type="synonym">Eutypa armeniacae</name>
    <dbReference type="NCBI Taxonomy" id="1287681"/>
    <lineage>
        <taxon>Eukaryota</taxon>
        <taxon>Fungi</taxon>
        <taxon>Dikarya</taxon>
        <taxon>Ascomycota</taxon>
        <taxon>Pezizomycotina</taxon>
        <taxon>Sordariomycetes</taxon>
        <taxon>Xylariomycetidae</taxon>
        <taxon>Xylariales</taxon>
        <taxon>Diatrypaceae</taxon>
        <taxon>Eutypa</taxon>
    </lineage>
</organism>
<feature type="chain" id="PRO_5004084567" evidence="2">
    <location>
        <begin position="22"/>
        <end position="232"/>
    </location>
</feature>
<keyword evidence="4" id="KW-1185">Reference proteome</keyword>
<proteinExistence type="predicted"/>
<accession>M7SA02</accession>
<feature type="compositionally biased region" description="Acidic residues" evidence="1">
    <location>
        <begin position="78"/>
        <end position="94"/>
    </location>
</feature>
<dbReference type="KEGG" id="ela:UCREL1_10080"/>
<gene>
    <name evidence="3" type="ORF">UCREL1_10080</name>
</gene>
<dbReference type="EMBL" id="KB707328">
    <property type="protein sequence ID" value="EMR62974.1"/>
    <property type="molecule type" value="Genomic_DNA"/>
</dbReference>
<dbReference type="HOGENOM" id="CLU_1194894_0_0_1"/>
<reference evidence="4" key="1">
    <citation type="journal article" date="2013" name="Genome Announc.">
        <title>Draft genome sequence of the grapevine dieback fungus Eutypa lata UCR-EL1.</title>
        <authorList>
            <person name="Blanco-Ulate B."/>
            <person name="Rolshausen P.E."/>
            <person name="Cantu D."/>
        </authorList>
    </citation>
    <scope>NUCLEOTIDE SEQUENCE [LARGE SCALE GENOMIC DNA]</scope>
    <source>
        <strain evidence="4">UCR-EL1</strain>
    </source>
</reference>
<protein>
    <submittedName>
        <fullName evidence="3">Uncharacterized protein</fullName>
    </submittedName>
</protein>